<dbReference type="Proteomes" id="UP000433577">
    <property type="component" value="Chromosome 4"/>
</dbReference>
<dbReference type="InterPro" id="IPR016053">
    <property type="entry name" value="Haem_Oase-like"/>
</dbReference>
<protein>
    <submittedName>
        <fullName evidence="1">Heme oxygenase</fullName>
    </submittedName>
</protein>
<keyword evidence="2" id="KW-1185">Reference proteome</keyword>
<dbReference type="Gene3D" id="1.20.910.10">
    <property type="entry name" value="Heme oxygenase-like"/>
    <property type="match status" value="1"/>
</dbReference>
<dbReference type="InterPro" id="IPR016084">
    <property type="entry name" value="Haem_Oase-like_multi-hlx"/>
</dbReference>
<name>A0A7Z2GRX5_9BURK</name>
<sequence length="264" mass="27920">MRAGLPRCDRLALSACVFCLDVLVTTLPTPAASSFVSPAPVDAADRAPDVLAALRTATAARHDAVEGAMPLAASSTLDAYRRHLLLIRAWLAPFEHAFAAFDDGPQDAARVSRITREPLIERDLAHPAMRALDAGIHADVHADNANAVAAAATLPPLQTDAAWRWGASYVIEGSQLGGAVLLRRLREPLAPHPLHYLGGEGAGPGPRWHAFIAALREAVRSPQEVARACAGACDAFDRLIAVLAAQPREHDAQDEHTGHAGHTA</sequence>
<reference evidence="1 2" key="1">
    <citation type="submission" date="2019-12" db="EMBL/GenBank/DDBJ databases">
        <title>Paraburkholderia acidiphila 7Q-K02 sp. nov and Paraburkholderia acidisoli DHF22 sp. nov., two strains isolated from forest soil.</title>
        <authorList>
            <person name="Gao Z."/>
            <person name="Qiu L."/>
        </authorList>
    </citation>
    <scope>NUCLEOTIDE SEQUENCE [LARGE SCALE GENOMIC DNA]</scope>
    <source>
        <strain evidence="1 2">DHF22</strain>
    </source>
</reference>
<gene>
    <name evidence="1" type="ORF">FAZ98_34205</name>
</gene>
<dbReference type="KEGG" id="pacs:FAZ98_34205"/>
<evidence type="ECO:0000313" key="1">
    <source>
        <dbReference type="EMBL" id="QGZ66792.1"/>
    </source>
</evidence>
<dbReference type="EMBL" id="CP046916">
    <property type="protein sequence ID" value="QGZ66792.1"/>
    <property type="molecule type" value="Genomic_DNA"/>
</dbReference>
<organism evidence="1 2">
    <name type="scientific">Paraburkholderia acidisoli</name>
    <dbReference type="NCBI Taxonomy" id="2571748"/>
    <lineage>
        <taxon>Bacteria</taxon>
        <taxon>Pseudomonadati</taxon>
        <taxon>Pseudomonadota</taxon>
        <taxon>Betaproteobacteria</taxon>
        <taxon>Burkholderiales</taxon>
        <taxon>Burkholderiaceae</taxon>
        <taxon>Paraburkholderia</taxon>
    </lineage>
</organism>
<dbReference type="AlphaFoldDB" id="A0A7Z2GRX5"/>
<dbReference type="CDD" id="cd19166">
    <property type="entry name" value="HemeO-bac"/>
    <property type="match status" value="1"/>
</dbReference>
<dbReference type="GO" id="GO:0006788">
    <property type="term" value="P:heme oxidation"/>
    <property type="evidence" value="ECO:0007669"/>
    <property type="project" value="InterPro"/>
</dbReference>
<dbReference type="OrthoDB" id="114943at2"/>
<dbReference type="GO" id="GO:0004392">
    <property type="term" value="F:heme oxygenase (decyclizing) activity"/>
    <property type="evidence" value="ECO:0007669"/>
    <property type="project" value="InterPro"/>
</dbReference>
<dbReference type="Pfam" id="PF01126">
    <property type="entry name" value="Heme_oxygenase"/>
    <property type="match status" value="1"/>
</dbReference>
<dbReference type="SUPFAM" id="SSF48613">
    <property type="entry name" value="Heme oxygenase-like"/>
    <property type="match status" value="1"/>
</dbReference>
<proteinExistence type="predicted"/>
<accession>A0A7Z2GRX5</accession>
<evidence type="ECO:0000313" key="2">
    <source>
        <dbReference type="Proteomes" id="UP000433577"/>
    </source>
</evidence>